<evidence type="ECO:0000313" key="1">
    <source>
        <dbReference type="EMBL" id="QUL99490.1"/>
    </source>
</evidence>
<proteinExistence type="predicted"/>
<protein>
    <submittedName>
        <fullName evidence="1">Stage II sporulation protein P</fullName>
    </submittedName>
</protein>
<dbReference type="SUPFAM" id="SSF53187">
    <property type="entry name" value="Zn-dependent exopeptidases"/>
    <property type="match status" value="1"/>
</dbReference>
<dbReference type="Gene3D" id="3.40.630.40">
    <property type="entry name" value="Zn-dependent exopeptidases"/>
    <property type="match status" value="1"/>
</dbReference>
<dbReference type="InterPro" id="IPR010897">
    <property type="entry name" value="Spore_II_P"/>
</dbReference>
<organism evidence="1">
    <name type="scientific">Candidatus Fermentithermobacillus carboniphilus</name>
    <dbReference type="NCBI Taxonomy" id="3085328"/>
    <lineage>
        <taxon>Bacteria</taxon>
        <taxon>Bacillati</taxon>
        <taxon>Bacillota</taxon>
        <taxon>Candidatus Fermentithermobacillia</taxon>
        <taxon>Candidatus Fermentithermobacillales</taxon>
        <taxon>Candidatus Fermentithermobacillaceae</taxon>
        <taxon>Candidatus Fermentithermobacillus</taxon>
    </lineage>
</organism>
<accession>A0AAT9LER0</accession>
<dbReference type="AlphaFoldDB" id="A0AAT9LER0"/>
<gene>
    <name evidence="1" type="ORF">IMF26_05490</name>
</gene>
<reference evidence="1" key="2">
    <citation type="journal article" date="2023" name="Biology">
        <title>Prokaryotic Life Associated with Coal-Fire Gas Vents Revealed by Metagenomics.</title>
        <authorList>
            <person name="Kadnikov V.V."/>
            <person name="Mardanov A.V."/>
            <person name="Beletsky A.V."/>
            <person name="Karnachuk O.V."/>
            <person name="Ravin N.V."/>
        </authorList>
    </citation>
    <scope>NUCLEOTIDE SEQUENCE</scope>
    <source>
        <strain evidence="1">Bu02</strain>
    </source>
</reference>
<dbReference type="NCBIfam" id="TIGR02867">
    <property type="entry name" value="spore_II_P"/>
    <property type="match status" value="1"/>
</dbReference>
<dbReference type="EMBL" id="CP062796">
    <property type="protein sequence ID" value="QUL99490.1"/>
    <property type="molecule type" value="Genomic_DNA"/>
</dbReference>
<name>A0AAT9LER0_9FIRM</name>
<sequence>MRHKALPRLRLLLSQLFFVVFVLVFVLSFRVEPMMPAFTGQDPELAPALVTPSIYDVLWQREGVAKKVLKMGFPLIGYLEEFHSDSTVPSLPLQILGWFMGFTPKSIRDLLTSQLPGSFGGPLAYTGVQSPEIEKDWGITPVLFSLPPGEGAMPVSFMPYSGPLVAVYHTHATESYLPEIQKRDADEAFSADLTKNVVRVGEMLVSELEQKYRIPCLHSKTLHDADTRLGAYYRSEATVKAILQKYPDCKYLIDIHRDSQPKSLTGVTIRGKPYARLMVVIGTDNPNWVSNYSFAKQVIDKLNEGYPGISRGIYYASAVYNQKYSPTAILVEVGGVDNTLAECKNSMEALAWAIASVILKATPQRP</sequence>
<reference evidence="1" key="1">
    <citation type="submission" date="2020-10" db="EMBL/GenBank/DDBJ databases">
        <authorList>
            <person name="Kadnikov V."/>
            <person name="Beletsky A.V."/>
            <person name="Mardanov A.V."/>
            <person name="Karnachuk O.V."/>
            <person name="Ravin N.V."/>
        </authorList>
    </citation>
    <scope>NUCLEOTIDE SEQUENCE</scope>
    <source>
        <strain evidence="1">Bu02</strain>
    </source>
</reference>
<dbReference type="KEGG" id="fcz:IMF26_05490"/>
<dbReference type="Pfam" id="PF07454">
    <property type="entry name" value="SpoIIP"/>
    <property type="match status" value="1"/>
</dbReference>